<proteinExistence type="predicted"/>
<protein>
    <submittedName>
        <fullName evidence="1">Uncharacterized protein</fullName>
    </submittedName>
</protein>
<evidence type="ECO:0000313" key="1">
    <source>
        <dbReference type="EMBL" id="UYV79046.1"/>
    </source>
</evidence>
<accession>A0ABY6LCY1</accession>
<evidence type="ECO:0000313" key="2">
    <source>
        <dbReference type="Proteomes" id="UP001235939"/>
    </source>
</evidence>
<dbReference type="EMBL" id="CP092879">
    <property type="protein sequence ID" value="UYV79046.1"/>
    <property type="molecule type" value="Genomic_DNA"/>
</dbReference>
<dbReference type="Proteomes" id="UP001235939">
    <property type="component" value="Chromosome 17"/>
</dbReference>
<name>A0ABY6LCY1_9ARAC</name>
<organism evidence="1 2">
    <name type="scientific">Cordylochernes scorpioides</name>
    <dbReference type="NCBI Taxonomy" id="51811"/>
    <lineage>
        <taxon>Eukaryota</taxon>
        <taxon>Metazoa</taxon>
        <taxon>Ecdysozoa</taxon>
        <taxon>Arthropoda</taxon>
        <taxon>Chelicerata</taxon>
        <taxon>Arachnida</taxon>
        <taxon>Pseudoscorpiones</taxon>
        <taxon>Cheliferoidea</taxon>
        <taxon>Chernetidae</taxon>
        <taxon>Cordylochernes</taxon>
    </lineage>
</organism>
<reference evidence="1 2" key="1">
    <citation type="submission" date="2022-01" db="EMBL/GenBank/DDBJ databases">
        <title>A chromosomal length assembly of Cordylochernes scorpioides.</title>
        <authorList>
            <person name="Zeh D."/>
            <person name="Zeh J."/>
        </authorList>
    </citation>
    <scope>NUCLEOTIDE SEQUENCE [LARGE SCALE GENOMIC DNA]</scope>
    <source>
        <strain evidence="1">IN4F17</strain>
        <tissue evidence="1">Whole Body</tissue>
    </source>
</reference>
<gene>
    <name evidence="1" type="ORF">LAZ67_17000858</name>
</gene>
<keyword evidence="2" id="KW-1185">Reference proteome</keyword>
<sequence length="76" mass="8710">MLKSEPGETSAQVPSTYISLPQPRYPSTFVGDGSEDAQRWLKDYQRVAKFNRWDESMCLGQCHIFPGRNSPTMVRE</sequence>